<dbReference type="EMBL" id="QFFZ01000007">
    <property type="protein sequence ID" value="TEB12397.1"/>
    <property type="molecule type" value="Genomic_DNA"/>
</dbReference>
<evidence type="ECO:0000313" key="1">
    <source>
        <dbReference type="EMBL" id="TEB12397.1"/>
    </source>
</evidence>
<proteinExistence type="predicted"/>
<dbReference type="Proteomes" id="UP000297597">
    <property type="component" value="Unassembled WGS sequence"/>
</dbReference>
<evidence type="ECO:0000313" key="2">
    <source>
        <dbReference type="Proteomes" id="UP000297597"/>
    </source>
</evidence>
<sequence>MTVTGRKEYSDECAGNRHYTRFNTLDGLRVYLENPVRPEFAFCVYPVSGKPETFNYNSLGQVVTRLADGSSFDSLEDFLCYVFQCDREGYPNTEYVDVVVE</sequence>
<dbReference type="AlphaFoldDB" id="A0A4Y7RVV1"/>
<protein>
    <submittedName>
        <fullName evidence="1">Uncharacterized protein</fullName>
    </submittedName>
</protein>
<dbReference type="OrthoDB" id="1787180at2"/>
<comment type="caution">
    <text evidence="1">The sequence shown here is derived from an EMBL/GenBank/DDBJ whole genome shotgun (WGS) entry which is preliminary data.</text>
</comment>
<keyword evidence="2" id="KW-1185">Reference proteome</keyword>
<reference evidence="1 2" key="1">
    <citation type="journal article" date="2018" name="Environ. Microbiol.">
        <title>Novel energy conservation strategies and behaviour of Pelotomaculum schinkii driving syntrophic propionate catabolism.</title>
        <authorList>
            <person name="Hidalgo-Ahumada C.A.P."/>
            <person name="Nobu M.K."/>
            <person name="Narihiro T."/>
            <person name="Tamaki H."/>
            <person name="Liu W.T."/>
            <person name="Kamagata Y."/>
            <person name="Stams A.J.M."/>
            <person name="Imachi H."/>
            <person name="Sousa D.Z."/>
        </authorList>
    </citation>
    <scope>NUCLEOTIDE SEQUENCE [LARGE SCALE GENOMIC DNA]</scope>
    <source>
        <strain evidence="1 2">MGP</strain>
    </source>
</reference>
<gene>
    <name evidence="1" type="ORF">Pmgp_01014</name>
</gene>
<organism evidence="1 2">
    <name type="scientific">Pelotomaculum propionicicum</name>
    <dbReference type="NCBI Taxonomy" id="258475"/>
    <lineage>
        <taxon>Bacteria</taxon>
        <taxon>Bacillati</taxon>
        <taxon>Bacillota</taxon>
        <taxon>Clostridia</taxon>
        <taxon>Eubacteriales</taxon>
        <taxon>Desulfotomaculaceae</taxon>
        <taxon>Pelotomaculum</taxon>
    </lineage>
</organism>
<name>A0A4Y7RVV1_9FIRM</name>
<accession>A0A4Y7RVV1</accession>